<accession>A0A7K0BX20</accession>
<dbReference type="InterPro" id="IPR011990">
    <property type="entry name" value="TPR-like_helical_dom_sf"/>
</dbReference>
<dbReference type="Pfam" id="PF03704">
    <property type="entry name" value="BTAD"/>
    <property type="match status" value="1"/>
</dbReference>
<evidence type="ECO:0000313" key="6">
    <source>
        <dbReference type="Proteomes" id="UP000487268"/>
    </source>
</evidence>
<dbReference type="SUPFAM" id="SSF48452">
    <property type="entry name" value="TPR-like"/>
    <property type="match status" value="3"/>
</dbReference>
<proteinExistence type="inferred from homology"/>
<dbReference type="InterPro" id="IPR005158">
    <property type="entry name" value="BTAD"/>
</dbReference>
<dbReference type="Gene3D" id="3.40.50.300">
    <property type="entry name" value="P-loop containing nucleotide triphosphate hydrolases"/>
    <property type="match status" value="1"/>
</dbReference>
<dbReference type="InterPro" id="IPR027417">
    <property type="entry name" value="P-loop_NTPase"/>
</dbReference>
<evidence type="ECO:0000256" key="3">
    <source>
        <dbReference type="PROSITE-ProRule" id="PRU01091"/>
    </source>
</evidence>
<organism evidence="5 6">
    <name type="scientific">Actinomadura macrotermitis</name>
    <dbReference type="NCBI Taxonomy" id="2585200"/>
    <lineage>
        <taxon>Bacteria</taxon>
        <taxon>Bacillati</taxon>
        <taxon>Actinomycetota</taxon>
        <taxon>Actinomycetes</taxon>
        <taxon>Streptosporangiales</taxon>
        <taxon>Thermomonosporaceae</taxon>
        <taxon>Actinomadura</taxon>
    </lineage>
</organism>
<dbReference type="PROSITE" id="PS51755">
    <property type="entry name" value="OMPR_PHOB"/>
    <property type="match status" value="1"/>
</dbReference>
<evidence type="ECO:0000256" key="2">
    <source>
        <dbReference type="ARBA" id="ARBA00023125"/>
    </source>
</evidence>
<dbReference type="SMART" id="SM01043">
    <property type="entry name" value="BTAD"/>
    <property type="match status" value="1"/>
</dbReference>
<dbReference type="PRINTS" id="PR00364">
    <property type="entry name" value="DISEASERSIST"/>
</dbReference>
<dbReference type="InterPro" id="IPR036388">
    <property type="entry name" value="WH-like_DNA-bd_sf"/>
</dbReference>
<feature type="domain" description="OmpR/PhoB-type" evidence="4">
    <location>
        <begin position="1"/>
        <end position="92"/>
    </location>
</feature>
<evidence type="ECO:0000256" key="1">
    <source>
        <dbReference type="ARBA" id="ARBA00005820"/>
    </source>
</evidence>
<evidence type="ECO:0000313" key="5">
    <source>
        <dbReference type="EMBL" id="MQY05731.1"/>
    </source>
</evidence>
<sequence length="959" mass="102269">MLGPLAVWSGDGTAVRVPDAKVRTLLAALLTRPGQAVSADRLIDALWPERPPRDPAGTLQARVSQLRRALEDAEPGGRARVVTRPPGYAVEGEVDAVRFAALVEQARAVDDPQAKAGLLSDALALWRGPAFAGFADEEFARPAVARLDELRLTAVEEHAEARLALGEHAALADELAEAVAEHPLRERLRAVHLRALYRAGRQGEALAGYDDLRVRLSEVLGADPGPELAALHQAILRQDPALTPRRSNLPAPLTRLVGRDAAVRETGALLAAARLVTLTGPGGVGKTRLALEAAAAHPEDVWLVELAAARPRDELAELVAGTLGVRDQSPAGLADALRPRRLLLVLDNCEHVAEPVAELAARLLAAAPGLRVLATSREPLGVPGERVLAVPPLAPDDAAALFAARAPGLIPDAESEPWIATICKRLDNLPLALELAATRVPAFGVRGLAERLDDRFGVLDGGRRGGPARQRTLRAVIDWSWEPLPEEERAALRRLAVHADGCTLEAAEATCGPAGVLARLVDRSLVVRTGDRYRLLESVAAYALERLREAGEEDEARRRHARYYTGLAERADPLLRGPEQVAWLARLDAEAANLRAALAVGEYAPRLVDALSWYWFLRGRAGEARRATAAVPQAFTWHTAFTMLSGEGSDSEELRLAALARDDRPWARWFLSFTHWPYGDLAANEARIEEALAGFRAAGDRWGTAAALATRAKTAVVRGDLAAMERDAAESRALFGELGDAWGTLEATDALGRAAEITGDYPRAAALRRDCLRLARELGMKSEEAFALAGLGRVALLTGDLDEARDLHEQAHRLAVRHAARSAQEFAEVGLGLVARRRGDLGAAETHLRAVLGWLRRIGGGTGVAFALTELGFVAEQRGDAAAALALHREAHAIALGTGDPRAVALALEGLAGARSLAGEHAEATRLLAEAEGLRAAAGVPLPPGERGDVDRIRARLAG</sequence>
<dbReference type="PANTHER" id="PTHR47691">
    <property type="entry name" value="REGULATOR-RELATED"/>
    <property type="match status" value="1"/>
</dbReference>
<reference evidence="5 6" key="1">
    <citation type="submission" date="2019-10" db="EMBL/GenBank/DDBJ databases">
        <title>Actinomadura rubteroloni sp. nov. and Actinomadura macrotermitis sp. nov., isolated from the gut of fungus growing-termite Macrotermes natalensis.</title>
        <authorList>
            <person name="Benndorf R."/>
            <person name="Martin K."/>
            <person name="Kuefner M."/>
            <person name="De Beer W."/>
            <person name="Kaster A.-K."/>
            <person name="Vollmers J."/>
            <person name="Poulsen M."/>
            <person name="Beemelmanns C."/>
        </authorList>
    </citation>
    <scope>NUCLEOTIDE SEQUENCE [LARGE SCALE GENOMIC DNA]</scope>
    <source>
        <strain evidence="5 6">RB68</strain>
    </source>
</reference>
<dbReference type="SUPFAM" id="SSF52540">
    <property type="entry name" value="P-loop containing nucleoside triphosphate hydrolases"/>
    <property type="match status" value="1"/>
</dbReference>
<dbReference type="EMBL" id="WEGH01000002">
    <property type="protein sequence ID" value="MQY05731.1"/>
    <property type="molecule type" value="Genomic_DNA"/>
</dbReference>
<keyword evidence="6" id="KW-1185">Reference proteome</keyword>
<dbReference type="Gene3D" id="1.25.40.10">
    <property type="entry name" value="Tetratricopeptide repeat domain"/>
    <property type="match status" value="2"/>
</dbReference>
<dbReference type="AlphaFoldDB" id="A0A7K0BX20"/>
<feature type="DNA-binding region" description="OmpR/PhoB-type" evidence="3">
    <location>
        <begin position="1"/>
        <end position="92"/>
    </location>
</feature>
<dbReference type="PANTHER" id="PTHR47691:SF3">
    <property type="entry name" value="HTH-TYPE TRANSCRIPTIONAL REGULATOR RV0890C-RELATED"/>
    <property type="match status" value="1"/>
</dbReference>
<name>A0A7K0BX20_9ACTN</name>
<dbReference type="Gene3D" id="1.10.10.10">
    <property type="entry name" value="Winged helix-like DNA-binding domain superfamily/Winged helix DNA-binding domain"/>
    <property type="match status" value="1"/>
</dbReference>
<dbReference type="InterPro" id="IPR001867">
    <property type="entry name" value="OmpR/PhoB-type_DNA-bd"/>
</dbReference>
<dbReference type="Pfam" id="PF00486">
    <property type="entry name" value="Trans_reg_C"/>
    <property type="match status" value="1"/>
</dbReference>
<dbReference type="InterPro" id="IPR016032">
    <property type="entry name" value="Sig_transdc_resp-reg_C-effctor"/>
</dbReference>
<dbReference type="Pfam" id="PF13424">
    <property type="entry name" value="TPR_12"/>
    <property type="match status" value="1"/>
</dbReference>
<comment type="similarity">
    <text evidence="1">Belongs to the AfsR/DnrI/RedD regulatory family.</text>
</comment>
<dbReference type="GO" id="GO:0003677">
    <property type="term" value="F:DNA binding"/>
    <property type="evidence" value="ECO:0007669"/>
    <property type="project" value="UniProtKB-UniRule"/>
</dbReference>
<dbReference type="SMART" id="SM00862">
    <property type="entry name" value="Trans_reg_C"/>
    <property type="match status" value="1"/>
</dbReference>
<dbReference type="GO" id="GO:0000160">
    <property type="term" value="P:phosphorelay signal transduction system"/>
    <property type="evidence" value="ECO:0007669"/>
    <property type="project" value="InterPro"/>
</dbReference>
<evidence type="ECO:0000259" key="4">
    <source>
        <dbReference type="PROSITE" id="PS51755"/>
    </source>
</evidence>
<protein>
    <recommendedName>
        <fullName evidence="4">OmpR/PhoB-type domain-containing protein</fullName>
    </recommendedName>
</protein>
<gene>
    <name evidence="5" type="ORF">ACRB68_38080</name>
</gene>
<dbReference type="Proteomes" id="UP000487268">
    <property type="component" value="Unassembled WGS sequence"/>
</dbReference>
<dbReference type="CDD" id="cd15831">
    <property type="entry name" value="BTAD"/>
    <property type="match status" value="1"/>
</dbReference>
<dbReference type="SUPFAM" id="SSF46894">
    <property type="entry name" value="C-terminal effector domain of the bipartite response regulators"/>
    <property type="match status" value="1"/>
</dbReference>
<keyword evidence="2 3" id="KW-0238">DNA-binding</keyword>
<comment type="caution">
    <text evidence="5">The sequence shown here is derived from an EMBL/GenBank/DDBJ whole genome shotgun (WGS) entry which is preliminary data.</text>
</comment>
<dbReference type="GO" id="GO:0006355">
    <property type="term" value="P:regulation of DNA-templated transcription"/>
    <property type="evidence" value="ECO:0007669"/>
    <property type="project" value="InterPro"/>
</dbReference>